<dbReference type="Proteomes" id="UP000669239">
    <property type="component" value="Unassembled WGS sequence"/>
</dbReference>
<keyword evidence="3 5" id="KW-0378">Hydrolase</keyword>
<dbReference type="EMBL" id="JAAITT010000001">
    <property type="protein sequence ID" value="NSJ47286.1"/>
    <property type="molecule type" value="Genomic_DNA"/>
</dbReference>
<dbReference type="Gene3D" id="3.20.20.70">
    <property type="entry name" value="Aldolase class I"/>
    <property type="match status" value="1"/>
</dbReference>
<proteinExistence type="inferred from homology"/>
<feature type="domain" description="Glycosyl hydrolase family 36 N-terminal" evidence="7">
    <location>
        <begin position="29"/>
        <end position="302"/>
    </location>
</feature>
<name>A0ABX2HDB3_9FIRM</name>
<reference evidence="8 9" key="1">
    <citation type="journal article" date="2020" name="Cell Host Microbe">
        <title>Functional and Genomic Variation between Human-Derived Isolates of Lachnospiraceae Reveals Inter- and Intra-Species Diversity.</title>
        <authorList>
            <person name="Sorbara M.T."/>
            <person name="Littmann E.R."/>
            <person name="Fontana E."/>
            <person name="Moody T.U."/>
            <person name="Kohout C.E."/>
            <person name="Gjonbalaj M."/>
            <person name="Eaton V."/>
            <person name="Seok R."/>
            <person name="Leiner I.M."/>
            <person name="Pamer E.G."/>
        </authorList>
    </citation>
    <scope>NUCLEOTIDE SEQUENCE [LARGE SCALE GENOMIC DNA]</scope>
    <source>
        <strain evidence="8 9">MSK.1.17</strain>
    </source>
</reference>
<evidence type="ECO:0000259" key="6">
    <source>
        <dbReference type="Pfam" id="PF16874"/>
    </source>
</evidence>
<dbReference type="InterPro" id="IPR031705">
    <property type="entry name" value="Glyco_hydro_36_C"/>
</dbReference>
<dbReference type="InterPro" id="IPR013785">
    <property type="entry name" value="Aldolase_TIM"/>
</dbReference>
<dbReference type="Pfam" id="PF02065">
    <property type="entry name" value="Melibiase"/>
    <property type="match status" value="2"/>
</dbReference>
<comment type="similarity">
    <text evidence="5">Belongs to the glycosyl hydrolase.</text>
</comment>
<comment type="catalytic activity">
    <reaction evidence="1 5">
        <text>Hydrolysis of terminal, non-reducing alpha-D-galactose residues in alpha-D-galactosides, including galactose oligosaccharides, galactomannans and galactolipids.</text>
        <dbReference type="EC" id="3.2.1.22"/>
    </reaction>
</comment>
<feature type="domain" description="Glycosyl hydrolase family 36 C-terminal" evidence="6">
    <location>
        <begin position="691"/>
        <end position="766"/>
    </location>
</feature>
<evidence type="ECO:0000256" key="2">
    <source>
        <dbReference type="ARBA" id="ARBA00012755"/>
    </source>
</evidence>
<dbReference type="InterPro" id="IPR002252">
    <property type="entry name" value="Glyco_hydro_36"/>
</dbReference>
<evidence type="ECO:0000256" key="5">
    <source>
        <dbReference type="PIRNR" id="PIRNR005536"/>
    </source>
</evidence>
<dbReference type="PANTHER" id="PTHR43053:SF3">
    <property type="entry name" value="ALPHA-GALACTOSIDASE C-RELATED"/>
    <property type="match status" value="1"/>
</dbReference>
<gene>
    <name evidence="8" type="ORF">G5B36_00970</name>
</gene>
<dbReference type="InterPro" id="IPR000111">
    <property type="entry name" value="Glyco_hydro_27/36_CS"/>
</dbReference>
<dbReference type="InterPro" id="IPR013780">
    <property type="entry name" value="Glyco_hydro_b"/>
</dbReference>
<evidence type="ECO:0000256" key="4">
    <source>
        <dbReference type="ARBA" id="ARBA00023295"/>
    </source>
</evidence>
<accession>A0ABX2HDB3</accession>
<dbReference type="PRINTS" id="PR00743">
    <property type="entry name" value="GLHYDRLASE36"/>
</dbReference>
<dbReference type="Pfam" id="PF16874">
    <property type="entry name" value="Glyco_hydro_36C"/>
    <property type="match status" value="1"/>
</dbReference>
<dbReference type="InterPro" id="IPR038417">
    <property type="entry name" value="Alpga-gal_N_sf"/>
</dbReference>
<dbReference type="PANTHER" id="PTHR43053">
    <property type="entry name" value="GLYCOSIDASE FAMILY 31"/>
    <property type="match status" value="1"/>
</dbReference>
<dbReference type="InterPro" id="IPR050985">
    <property type="entry name" value="Alpha-glycosidase_related"/>
</dbReference>
<evidence type="ECO:0000256" key="3">
    <source>
        <dbReference type="ARBA" id="ARBA00022801"/>
    </source>
</evidence>
<dbReference type="Pfam" id="PF16875">
    <property type="entry name" value="Glyco_hydro_36N"/>
    <property type="match status" value="1"/>
</dbReference>
<dbReference type="PIRSF" id="PIRSF005536">
    <property type="entry name" value="Agal"/>
    <property type="match status" value="1"/>
</dbReference>
<evidence type="ECO:0000259" key="7">
    <source>
        <dbReference type="Pfam" id="PF16875"/>
    </source>
</evidence>
<dbReference type="PROSITE" id="PS00512">
    <property type="entry name" value="ALPHA_GALACTOSIDASE"/>
    <property type="match status" value="1"/>
</dbReference>
<protein>
    <recommendedName>
        <fullName evidence="2 5">Alpha-galactosidase</fullName>
        <ecNumber evidence="2 5">3.2.1.22</ecNumber>
    </recommendedName>
</protein>
<dbReference type="InterPro" id="IPR031704">
    <property type="entry name" value="Glyco_hydro_36_N"/>
</dbReference>
<evidence type="ECO:0000313" key="9">
    <source>
        <dbReference type="Proteomes" id="UP000669239"/>
    </source>
</evidence>
<dbReference type="RefSeq" id="WP_165641062.1">
    <property type="nucleotide sequence ID" value="NZ_JAAITT010000001.1"/>
</dbReference>
<dbReference type="CDD" id="cd14791">
    <property type="entry name" value="GH36"/>
    <property type="match status" value="1"/>
</dbReference>
<organism evidence="8 9">
    <name type="scientific">Enterocloster aldenensis</name>
    <dbReference type="NCBI Taxonomy" id="358742"/>
    <lineage>
        <taxon>Bacteria</taxon>
        <taxon>Bacillati</taxon>
        <taxon>Bacillota</taxon>
        <taxon>Clostridia</taxon>
        <taxon>Lachnospirales</taxon>
        <taxon>Lachnospiraceae</taxon>
        <taxon>Enterocloster</taxon>
    </lineage>
</organism>
<dbReference type="EC" id="3.2.1.22" evidence="2 5"/>
<evidence type="ECO:0000256" key="1">
    <source>
        <dbReference type="ARBA" id="ARBA00001255"/>
    </source>
</evidence>
<keyword evidence="9" id="KW-1185">Reference proteome</keyword>
<dbReference type="InterPro" id="IPR017853">
    <property type="entry name" value="GH"/>
</dbReference>
<comment type="caution">
    <text evidence="8">The sequence shown here is derived from an EMBL/GenBank/DDBJ whole genome shotgun (WGS) entry which is preliminary data.</text>
</comment>
<dbReference type="Gene3D" id="2.70.98.60">
    <property type="entry name" value="alpha-galactosidase from lactobacil brevis"/>
    <property type="match status" value="1"/>
</dbReference>
<dbReference type="Gene3D" id="2.60.40.1180">
    <property type="entry name" value="Golgi alpha-mannosidase II"/>
    <property type="match status" value="1"/>
</dbReference>
<evidence type="ECO:0000313" key="8">
    <source>
        <dbReference type="EMBL" id="NSJ47286.1"/>
    </source>
</evidence>
<dbReference type="SUPFAM" id="SSF51445">
    <property type="entry name" value="(Trans)glycosidases"/>
    <property type="match status" value="1"/>
</dbReference>
<keyword evidence="4 5" id="KW-0326">Glycosidase</keyword>
<sequence length="769" mass="86341">MAILYQEEQRLFTIHTIQSTYQMKVDRFGYLLHLYYGDRSEGSMEYLLTYADRGFSGNPYEAGEDRTYSLDALPQEYPVLGTGDYRSTALQVRQADGSMSCDLRYCSHVIKQGKYSLPGLPAMYQAENGGTGRDTAGQAIDSGRDMDCETLEITLEDRAGGLVVTLLYGVFPVWDIITRAVKIENTGNGPLALEKVQSACLDFLYGDYDWIQFYGRHAMERNWQRTEVSHGAHVIGSRRGTSSHQYSPFVILAEKDATEDAGKCYGMSFVYSGAFKAEVEKDQFGQTRMLMGLQDEMFSYGLDPGDTFFGPEVIMSYSGSGLSALSRHFHKAIRRNLCRGKYKLAPRPVLVNSWEAAYFDFTGETIYETARLAGELGVEMLVLDDGWFGRRDSDRSGLGDWSVNEGKLGGTLRSLVERVNGLGLKFGIWIEPEMVSLDSDLYRAHPDWAFTIPGRKPVMSRSQLVLDFSRKEVVDYVFDSICRVFDSANIEYVKWDMNRSIADVYSAVQERDRGKLRRCGNTQDGGDIQAKSTMNPGKIMYHYVLGLYDFLERLTKRYPDMLIEGCSGGGGRFDAGMLYYTPQIWCSDNTDAIDRIRIQYGTSFGFPVSSVGSHVSACPNHQTGRRVSMETRGVVAMAGSFGYELDPGQLTAKEKACIRKQIEDYHRYQDMIHNGDYYRLGNPFKETQAGAWMFVSEDKGEALVNAVTLETHGNPLPVYIRLKGLEPGWSYRDGATGRVYPGAALMSAGLPVPYMADEYQAWQAHLVKV</sequence>